<gene>
    <name evidence="1" type="ORF">GYMLUDRAFT_47431</name>
</gene>
<name>A0A0D0CLE8_9AGAR</name>
<dbReference type="OrthoDB" id="2870864at2759"/>
<proteinExistence type="predicted"/>
<dbReference type="AlphaFoldDB" id="A0A0D0CLE8"/>
<dbReference type="Gene3D" id="3.30.70.100">
    <property type="match status" value="1"/>
</dbReference>
<evidence type="ECO:0000313" key="2">
    <source>
        <dbReference type="Proteomes" id="UP000053593"/>
    </source>
</evidence>
<keyword evidence="2" id="KW-1185">Reference proteome</keyword>
<protein>
    <submittedName>
        <fullName evidence="1">Uncharacterized protein</fullName>
    </submittedName>
</protein>
<reference evidence="1 2" key="1">
    <citation type="submission" date="2014-04" db="EMBL/GenBank/DDBJ databases">
        <title>Evolutionary Origins and Diversification of the Mycorrhizal Mutualists.</title>
        <authorList>
            <consortium name="DOE Joint Genome Institute"/>
            <consortium name="Mycorrhizal Genomics Consortium"/>
            <person name="Kohler A."/>
            <person name="Kuo A."/>
            <person name="Nagy L.G."/>
            <person name="Floudas D."/>
            <person name="Copeland A."/>
            <person name="Barry K.W."/>
            <person name="Cichocki N."/>
            <person name="Veneault-Fourrey C."/>
            <person name="LaButti K."/>
            <person name="Lindquist E.A."/>
            <person name="Lipzen A."/>
            <person name="Lundell T."/>
            <person name="Morin E."/>
            <person name="Murat C."/>
            <person name="Riley R."/>
            <person name="Ohm R."/>
            <person name="Sun H."/>
            <person name="Tunlid A."/>
            <person name="Henrissat B."/>
            <person name="Grigoriev I.V."/>
            <person name="Hibbett D.S."/>
            <person name="Martin F."/>
        </authorList>
    </citation>
    <scope>NUCLEOTIDE SEQUENCE [LARGE SCALE GENOMIC DNA]</scope>
    <source>
        <strain evidence="1 2">FD-317 M1</strain>
    </source>
</reference>
<dbReference type="HOGENOM" id="CLU_2413480_0_0_1"/>
<accession>A0A0D0CLE8</accession>
<dbReference type="EMBL" id="KN834801">
    <property type="protein sequence ID" value="KIK55963.1"/>
    <property type="molecule type" value="Genomic_DNA"/>
</dbReference>
<organism evidence="1 2">
    <name type="scientific">Collybiopsis luxurians FD-317 M1</name>
    <dbReference type="NCBI Taxonomy" id="944289"/>
    <lineage>
        <taxon>Eukaryota</taxon>
        <taxon>Fungi</taxon>
        <taxon>Dikarya</taxon>
        <taxon>Basidiomycota</taxon>
        <taxon>Agaricomycotina</taxon>
        <taxon>Agaricomycetes</taxon>
        <taxon>Agaricomycetidae</taxon>
        <taxon>Agaricales</taxon>
        <taxon>Marasmiineae</taxon>
        <taxon>Omphalotaceae</taxon>
        <taxon>Collybiopsis</taxon>
        <taxon>Collybiopsis luxurians</taxon>
    </lineage>
</organism>
<evidence type="ECO:0000313" key="1">
    <source>
        <dbReference type="EMBL" id="KIK55963.1"/>
    </source>
</evidence>
<sequence>MAAIMAAAQASALSDAEPNTLGYRVTRVLEANGKPTSTFIIIEEYNGPKIGLVEHTQSAGTKAMMKAFKDEGILAEKSVLTFCDELPPKSKL</sequence>
<dbReference type="Proteomes" id="UP000053593">
    <property type="component" value="Unassembled WGS sequence"/>
</dbReference>